<dbReference type="GO" id="GO:0004843">
    <property type="term" value="F:cysteine-type deubiquitinase activity"/>
    <property type="evidence" value="ECO:0007669"/>
    <property type="project" value="UniProtKB-UniRule"/>
</dbReference>
<keyword evidence="3" id="KW-0788">Thiol protease</keyword>
<dbReference type="EC" id="3.4.19.12" evidence="3"/>
<keyword evidence="3" id="KW-0963">Cytoplasm</keyword>
<feature type="region of interest" description="Disordered" evidence="4">
    <location>
        <begin position="1"/>
        <end position="20"/>
    </location>
</feature>
<proteinExistence type="predicted"/>
<keyword evidence="3" id="KW-0645">Protease</keyword>
<evidence type="ECO:0000256" key="4">
    <source>
        <dbReference type="SAM" id="MobiDB-lite"/>
    </source>
</evidence>
<evidence type="ECO:0000256" key="2">
    <source>
        <dbReference type="ARBA" id="ARBA00022801"/>
    </source>
</evidence>
<sequence length="173" mass="19840">MRTVSSRTMPKAENSRGNDPAQFRTIRIAGDGRCLFRSVIHGAYLRAGKQSPCESHQKQLADELRAKVADEFVKRRAEIERFLEDDFDTYVAEMRQPHQWGGEPELLMCSHVLQTPITVYMKERFSSSLRIIAEYGREYGTGNPINVLYHSYGHYDALPPPNGNGQYKMSNKR</sequence>
<dbReference type="Pfam" id="PF02338">
    <property type="entry name" value="OTU"/>
    <property type="match status" value="1"/>
</dbReference>
<dbReference type="PANTHER" id="PTHR13312">
    <property type="entry name" value="HIV-INDUCED PROTEIN-7-LIKE PROTEASE"/>
    <property type="match status" value="1"/>
</dbReference>
<feature type="domain" description="OTU" evidence="5">
    <location>
        <begin position="23"/>
        <end position="161"/>
    </location>
</feature>
<evidence type="ECO:0000259" key="5">
    <source>
        <dbReference type="PROSITE" id="PS50802"/>
    </source>
</evidence>
<dbReference type="InterPro" id="IPR047947">
    <property type="entry name" value="OTU4_OTU"/>
</dbReference>
<protein>
    <recommendedName>
        <fullName evidence="3">Ubiquitin thioesterase OTU</fullName>
        <ecNumber evidence="3">3.4.19.12</ecNumber>
    </recommendedName>
</protein>
<comment type="catalytic activity">
    <reaction evidence="1 3">
        <text>Thiol-dependent hydrolysis of ester, thioester, amide, peptide and isopeptide bonds formed by the C-terminal Gly of ubiquitin (a 76-residue protein attached to proteins as an intracellular targeting signal).</text>
        <dbReference type="EC" id="3.4.19.12"/>
    </reaction>
</comment>
<dbReference type="PROSITE" id="PS50802">
    <property type="entry name" value="OTU"/>
    <property type="match status" value="1"/>
</dbReference>
<keyword evidence="7" id="KW-1185">Reference proteome</keyword>
<comment type="function">
    <text evidence="3">Hydrolase that can remove conjugated ubiquitin from proteins and may therefore play an important regulatory role at the level of protein turnover by preventing degradation.</text>
</comment>
<evidence type="ECO:0000313" key="7">
    <source>
        <dbReference type="Proteomes" id="UP001634007"/>
    </source>
</evidence>
<accession>A0ABD3LMT5</accession>
<name>A0ABD3LMT5_EUCGL</name>
<dbReference type="InterPro" id="IPR003323">
    <property type="entry name" value="OTU_dom"/>
</dbReference>
<dbReference type="GO" id="GO:0005737">
    <property type="term" value="C:cytoplasm"/>
    <property type="evidence" value="ECO:0007669"/>
    <property type="project" value="UniProtKB-SubCell"/>
</dbReference>
<organism evidence="6 7">
    <name type="scientific">Eucalyptus globulus</name>
    <name type="common">Tasmanian blue gum</name>
    <dbReference type="NCBI Taxonomy" id="34317"/>
    <lineage>
        <taxon>Eukaryota</taxon>
        <taxon>Viridiplantae</taxon>
        <taxon>Streptophyta</taxon>
        <taxon>Embryophyta</taxon>
        <taxon>Tracheophyta</taxon>
        <taxon>Spermatophyta</taxon>
        <taxon>Magnoliopsida</taxon>
        <taxon>eudicotyledons</taxon>
        <taxon>Gunneridae</taxon>
        <taxon>Pentapetalae</taxon>
        <taxon>rosids</taxon>
        <taxon>malvids</taxon>
        <taxon>Myrtales</taxon>
        <taxon>Myrtaceae</taxon>
        <taxon>Myrtoideae</taxon>
        <taxon>Eucalypteae</taxon>
        <taxon>Eucalyptus</taxon>
    </lineage>
</organism>
<keyword evidence="2 3" id="KW-0378">Hydrolase</keyword>
<dbReference type="Gene3D" id="3.90.70.80">
    <property type="match status" value="1"/>
</dbReference>
<comment type="caution">
    <text evidence="6">The sequence shown here is derived from an EMBL/GenBank/DDBJ whole genome shotgun (WGS) entry which is preliminary data.</text>
</comment>
<dbReference type="Proteomes" id="UP001634007">
    <property type="component" value="Unassembled WGS sequence"/>
</dbReference>
<keyword evidence="3" id="KW-0833">Ubl conjugation pathway</keyword>
<evidence type="ECO:0000256" key="1">
    <source>
        <dbReference type="ARBA" id="ARBA00000707"/>
    </source>
</evidence>
<dbReference type="SUPFAM" id="SSF54001">
    <property type="entry name" value="Cysteine proteinases"/>
    <property type="match status" value="1"/>
</dbReference>
<evidence type="ECO:0000256" key="3">
    <source>
        <dbReference type="RuleBase" id="RU367104"/>
    </source>
</evidence>
<gene>
    <name evidence="6" type="ORF">ACJRO7_012670</name>
</gene>
<dbReference type="EMBL" id="JBJKBG010000002">
    <property type="protein sequence ID" value="KAL3751874.1"/>
    <property type="molecule type" value="Genomic_DNA"/>
</dbReference>
<dbReference type="PANTHER" id="PTHR13312:SF6">
    <property type="entry name" value="UBIQUITIN THIOESTERASE OTU"/>
    <property type="match status" value="1"/>
</dbReference>
<reference evidence="6 7" key="1">
    <citation type="submission" date="2024-11" db="EMBL/GenBank/DDBJ databases">
        <title>Chromosome-level genome assembly of Eucalyptus globulus Labill. provides insights into its genome evolution.</title>
        <authorList>
            <person name="Li X."/>
        </authorList>
    </citation>
    <scope>NUCLEOTIDE SEQUENCE [LARGE SCALE GENOMIC DNA]</scope>
    <source>
        <strain evidence="6">CL2024</strain>
        <tissue evidence="6">Fresh tender leaves</tissue>
    </source>
</reference>
<dbReference type="FunFam" id="3.90.70.80:FF:000007">
    <property type="entry name" value="OTU domain-containing protein"/>
    <property type="match status" value="1"/>
</dbReference>
<comment type="subcellular location">
    <subcellularLocation>
        <location evidence="3">Cytoplasm</location>
    </subcellularLocation>
</comment>
<dbReference type="InterPro" id="IPR038765">
    <property type="entry name" value="Papain-like_cys_pep_sf"/>
</dbReference>
<evidence type="ECO:0000313" key="6">
    <source>
        <dbReference type="EMBL" id="KAL3751874.1"/>
    </source>
</evidence>
<dbReference type="CDD" id="cd22760">
    <property type="entry name" value="OTU_plant_OTU4-like"/>
    <property type="match status" value="1"/>
</dbReference>
<dbReference type="AlphaFoldDB" id="A0ABD3LMT5"/>